<proteinExistence type="predicted"/>
<feature type="compositionally biased region" description="Basic residues" evidence="1">
    <location>
        <begin position="309"/>
        <end position="350"/>
    </location>
</feature>
<sequence length="357" mass="40512">MAGNRGGKKKTTKKSGKSTTAPVAEEHVEELSDGNRSDDMCDPPSEGMKGLKRKRPSTGCGVSSRTRARKAVSNGNEPVREESNPVRGTTVVSLSLDTESEGMSSVSSKSDVAARKFTKTKDKEKVAIVEGSSSNSGLESMLKGVEERIVKAMEEGFSGINLTVETKLEAMNLGMGNEDEEYTQWNDFDYGRDHGKDRDMAEAEKAETGKKISEKDEEDEKNSGKDEEDEENSEKGEEEKDQEPEKDKENSDSVEKGEEYVEKSDEENSLLRLHERVRVQAEEFWRTIDDESEAEKEAEEEVEKETVGKMRKTRKTVRRVKKRKTKNQRVRKRLKKRFKKRKRLRKKNPRKLLPLPE</sequence>
<feature type="compositionally biased region" description="Basic and acidic residues" evidence="1">
    <location>
        <begin position="233"/>
        <end position="263"/>
    </location>
</feature>
<feature type="compositionally biased region" description="Low complexity" evidence="1">
    <location>
        <begin position="101"/>
        <end position="110"/>
    </location>
</feature>
<feature type="region of interest" description="Disordered" evidence="1">
    <location>
        <begin position="286"/>
        <end position="357"/>
    </location>
</feature>
<dbReference type="AlphaFoldDB" id="A0A0D3E0S2"/>
<dbReference type="Proteomes" id="UP000032141">
    <property type="component" value="Chromosome C9"/>
</dbReference>
<name>A0A0D3E0S2_BRAOL</name>
<feature type="compositionally biased region" description="Acidic residues" evidence="1">
    <location>
        <begin position="215"/>
        <end position="232"/>
    </location>
</feature>
<keyword evidence="3" id="KW-1185">Reference proteome</keyword>
<feature type="compositionally biased region" description="Basic and acidic residues" evidence="1">
    <location>
        <begin position="189"/>
        <end position="214"/>
    </location>
</feature>
<feature type="compositionally biased region" description="Basic and acidic residues" evidence="1">
    <location>
        <begin position="24"/>
        <end position="39"/>
    </location>
</feature>
<dbReference type="Gramene" id="Bo9g009270.1">
    <property type="protein sequence ID" value="Bo9g009270.1"/>
    <property type="gene ID" value="Bo9g009270"/>
</dbReference>
<reference evidence="2" key="2">
    <citation type="submission" date="2015-03" db="UniProtKB">
        <authorList>
            <consortium name="EnsemblPlants"/>
        </authorList>
    </citation>
    <scope>IDENTIFICATION</scope>
</reference>
<feature type="region of interest" description="Disordered" evidence="1">
    <location>
        <begin position="175"/>
        <end position="270"/>
    </location>
</feature>
<protein>
    <submittedName>
        <fullName evidence="2">Uncharacterized protein</fullName>
    </submittedName>
</protein>
<feature type="region of interest" description="Disordered" evidence="1">
    <location>
        <begin position="1"/>
        <end position="123"/>
    </location>
</feature>
<evidence type="ECO:0000313" key="3">
    <source>
        <dbReference type="Proteomes" id="UP000032141"/>
    </source>
</evidence>
<dbReference type="OMA" id="IGKCKLQ"/>
<feature type="compositionally biased region" description="Acidic residues" evidence="1">
    <location>
        <begin position="290"/>
        <end position="303"/>
    </location>
</feature>
<evidence type="ECO:0000313" key="2">
    <source>
        <dbReference type="EnsemblPlants" id="Bo9g009270.1"/>
    </source>
</evidence>
<organism evidence="2 3">
    <name type="scientific">Brassica oleracea var. oleracea</name>
    <dbReference type="NCBI Taxonomy" id="109376"/>
    <lineage>
        <taxon>Eukaryota</taxon>
        <taxon>Viridiplantae</taxon>
        <taxon>Streptophyta</taxon>
        <taxon>Embryophyta</taxon>
        <taxon>Tracheophyta</taxon>
        <taxon>Spermatophyta</taxon>
        <taxon>Magnoliopsida</taxon>
        <taxon>eudicotyledons</taxon>
        <taxon>Gunneridae</taxon>
        <taxon>Pentapetalae</taxon>
        <taxon>rosids</taxon>
        <taxon>malvids</taxon>
        <taxon>Brassicales</taxon>
        <taxon>Brassicaceae</taxon>
        <taxon>Brassiceae</taxon>
        <taxon>Brassica</taxon>
    </lineage>
</organism>
<dbReference type="STRING" id="109376.A0A0D3E0S2"/>
<accession>A0A0D3E0S2</accession>
<feature type="compositionally biased region" description="Polar residues" evidence="1">
    <location>
        <begin position="86"/>
        <end position="97"/>
    </location>
</feature>
<dbReference type="HOGENOM" id="CLU_776959_0_0_1"/>
<evidence type="ECO:0000256" key="1">
    <source>
        <dbReference type="SAM" id="MobiDB-lite"/>
    </source>
</evidence>
<feature type="compositionally biased region" description="Basic residues" evidence="1">
    <location>
        <begin position="1"/>
        <end position="16"/>
    </location>
</feature>
<reference evidence="2 3" key="1">
    <citation type="journal article" date="2014" name="Genome Biol.">
        <title>Transcriptome and methylome profiling reveals relics of genome dominance in the mesopolyploid Brassica oleracea.</title>
        <authorList>
            <person name="Parkin I.A."/>
            <person name="Koh C."/>
            <person name="Tang H."/>
            <person name="Robinson S.J."/>
            <person name="Kagale S."/>
            <person name="Clarke W.E."/>
            <person name="Town C.D."/>
            <person name="Nixon J."/>
            <person name="Krishnakumar V."/>
            <person name="Bidwell S.L."/>
            <person name="Denoeud F."/>
            <person name="Belcram H."/>
            <person name="Links M.G."/>
            <person name="Just J."/>
            <person name="Clarke C."/>
            <person name="Bender T."/>
            <person name="Huebert T."/>
            <person name="Mason A.S."/>
            <person name="Pires J.C."/>
            <person name="Barker G."/>
            <person name="Moore J."/>
            <person name="Walley P.G."/>
            <person name="Manoli S."/>
            <person name="Batley J."/>
            <person name="Edwards D."/>
            <person name="Nelson M.N."/>
            <person name="Wang X."/>
            <person name="Paterson A.H."/>
            <person name="King G."/>
            <person name="Bancroft I."/>
            <person name="Chalhoub B."/>
            <person name="Sharpe A.G."/>
        </authorList>
    </citation>
    <scope>NUCLEOTIDE SEQUENCE</scope>
    <source>
        <strain evidence="2 3">cv. TO1000</strain>
    </source>
</reference>
<dbReference type="EnsemblPlants" id="Bo9g009270.1">
    <property type="protein sequence ID" value="Bo9g009270.1"/>
    <property type="gene ID" value="Bo9g009270"/>
</dbReference>